<dbReference type="EMBL" id="FN653015">
    <property type="protein sequence ID" value="CBY20062.1"/>
    <property type="molecule type" value="Genomic_DNA"/>
</dbReference>
<accession>E4WQ78</accession>
<dbReference type="Pfam" id="PF13913">
    <property type="entry name" value="zf-C2HC_2"/>
    <property type="match status" value="2"/>
</dbReference>
<feature type="domain" description="C2HC/C3H-type" evidence="9">
    <location>
        <begin position="174"/>
        <end position="203"/>
    </location>
</feature>
<comment type="similarity">
    <text evidence="1">Belongs to the ZC2HC1 family.</text>
</comment>
<evidence type="ECO:0000313" key="10">
    <source>
        <dbReference type="EMBL" id="CBY20062.1"/>
    </source>
</evidence>
<evidence type="ECO:0000256" key="3">
    <source>
        <dbReference type="ARBA" id="ARBA00022737"/>
    </source>
</evidence>
<dbReference type="InterPro" id="IPR049899">
    <property type="entry name" value="Znf_C2HC_C3H"/>
</dbReference>
<evidence type="ECO:0000313" key="11">
    <source>
        <dbReference type="Proteomes" id="UP000001307"/>
    </source>
</evidence>
<reference evidence="10" key="1">
    <citation type="journal article" date="2010" name="Science">
        <title>Plasticity of animal genome architecture unmasked by rapid evolution of a pelagic tunicate.</title>
        <authorList>
            <person name="Denoeud F."/>
            <person name="Henriet S."/>
            <person name="Mungpakdee S."/>
            <person name="Aury J.M."/>
            <person name="Da Silva C."/>
            <person name="Brinkmann H."/>
            <person name="Mikhaleva J."/>
            <person name="Olsen L.C."/>
            <person name="Jubin C."/>
            <person name="Canestro C."/>
            <person name="Bouquet J.M."/>
            <person name="Danks G."/>
            <person name="Poulain J."/>
            <person name="Campsteijn C."/>
            <person name="Adamski M."/>
            <person name="Cross I."/>
            <person name="Yadetie F."/>
            <person name="Muffato M."/>
            <person name="Louis A."/>
            <person name="Butcher S."/>
            <person name="Tsagkogeorga G."/>
            <person name="Konrad A."/>
            <person name="Singh S."/>
            <person name="Jensen M.F."/>
            <person name="Cong E.H."/>
            <person name="Eikeseth-Otteraa H."/>
            <person name="Noel B."/>
            <person name="Anthouard V."/>
            <person name="Porcel B.M."/>
            <person name="Kachouri-Lafond R."/>
            <person name="Nishino A."/>
            <person name="Ugolini M."/>
            <person name="Chourrout P."/>
            <person name="Nishida H."/>
            <person name="Aasland R."/>
            <person name="Huzurbazar S."/>
            <person name="Westhof E."/>
            <person name="Delsuc F."/>
            <person name="Lehrach H."/>
            <person name="Reinhardt R."/>
            <person name="Weissenbach J."/>
            <person name="Roy S.W."/>
            <person name="Artiguenave F."/>
            <person name="Postlethwait J.H."/>
            <person name="Manak J.R."/>
            <person name="Thompson E.M."/>
            <person name="Jaillon O."/>
            <person name="Du Pasquier L."/>
            <person name="Boudinot P."/>
            <person name="Liberles D.A."/>
            <person name="Volff J.N."/>
            <person name="Philippe H."/>
            <person name="Lenhard B."/>
            <person name="Roest Crollius H."/>
            <person name="Wincker P."/>
            <person name="Chourrout D."/>
        </authorList>
    </citation>
    <scope>NUCLEOTIDE SEQUENCE [LARGE SCALE GENOMIC DNA]</scope>
</reference>
<protein>
    <recommendedName>
        <fullName evidence="6">Zinc finger C2HC domain-containing protein 1A</fullName>
    </recommendedName>
</protein>
<evidence type="ECO:0000256" key="1">
    <source>
        <dbReference type="ARBA" id="ARBA00010843"/>
    </source>
</evidence>
<keyword evidence="3" id="KW-0677">Repeat</keyword>
<feature type="region of interest" description="Disordered" evidence="8">
    <location>
        <begin position="88"/>
        <end position="175"/>
    </location>
</feature>
<dbReference type="InterPro" id="IPR026319">
    <property type="entry name" value="ZC2HC1A/B-like"/>
</dbReference>
<evidence type="ECO:0000256" key="7">
    <source>
        <dbReference type="PROSITE-ProRule" id="PRU01371"/>
    </source>
</evidence>
<feature type="region of interest" description="Disordered" evidence="8">
    <location>
        <begin position="283"/>
        <end position="314"/>
    </location>
</feature>
<dbReference type="PANTHER" id="PTHR13555">
    <property type="entry name" value="C2H2 ZINC FINGER CGI-62-RELATED"/>
    <property type="match status" value="1"/>
</dbReference>
<evidence type="ECO:0000256" key="8">
    <source>
        <dbReference type="SAM" id="MobiDB-lite"/>
    </source>
</evidence>
<dbReference type="PROSITE" id="PS52027">
    <property type="entry name" value="ZF_C2HC_C3H"/>
    <property type="match status" value="2"/>
</dbReference>
<evidence type="ECO:0000256" key="2">
    <source>
        <dbReference type="ARBA" id="ARBA00022723"/>
    </source>
</evidence>
<sequence>MSGLVPCGICERKFAEDRLAKHTAICEKNAKKQPRKAFNVQKQRVQGTDINYNELKRSEKKAPSIKEIRVANRKNNWREKHNDLVSNIRAARGEDPLPPADPYGKGGNDGYSYGAPQARQERYEQTSRQQPAPRASNNSRYQPKQNVYEEDSYGNGYSSSQPAFASGRPGPKAGQIQCPTCHRNFAEESGERHMPFCAEQAKKKAIRDNNKSVATAKQAARTSYKPPMPKSTSHSSPNIKMARSSGYGPSGGYSVTQKTSDPSRFGYGTSKYDQFLEDSVANQRVPSAGRRSKSSKASVLAASNKKASTPPRSRLAKVLPSSCRNCSTSYPVEWAKFCCECGTRRI</sequence>
<feature type="domain" description="C2HC/C3H-type" evidence="9">
    <location>
        <begin position="3"/>
        <end position="32"/>
    </location>
</feature>
<name>E4WQ78_OIKDI</name>
<dbReference type="AlphaFoldDB" id="E4WQ78"/>
<keyword evidence="4 7" id="KW-0863">Zinc-finger</keyword>
<dbReference type="Proteomes" id="UP000001307">
    <property type="component" value="Unassembled WGS sequence"/>
</dbReference>
<feature type="compositionally biased region" description="Basic and acidic residues" evidence="8">
    <location>
        <begin position="201"/>
        <end position="210"/>
    </location>
</feature>
<feature type="compositionally biased region" description="Low complexity" evidence="8">
    <location>
        <begin position="295"/>
        <end position="308"/>
    </location>
</feature>
<dbReference type="PANTHER" id="PTHR13555:SF25">
    <property type="entry name" value="ZINC FINGER C2HC DOMAIN-CONTAINING PROTEIN 1A"/>
    <property type="match status" value="1"/>
</dbReference>
<dbReference type="OrthoDB" id="10066537at2759"/>
<dbReference type="GO" id="GO:0008270">
    <property type="term" value="F:zinc ion binding"/>
    <property type="evidence" value="ECO:0007669"/>
    <property type="project" value="UniProtKB-KW"/>
</dbReference>
<gene>
    <name evidence="10" type="ORF">GSOID_T00000045001</name>
</gene>
<organism evidence="10">
    <name type="scientific">Oikopleura dioica</name>
    <name type="common">Tunicate</name>
    <dbReference type="NCBI Taxonomy" id="34765"/>
    <lineage>
        <taxon>Eukaryota</taxon>
        <taxon>Metazoa</taxon>
        <taxon>Chordata</taxon>
        <taxon>Tunicata</taxon>
        <taxon>Appendicularia</taxon>
        <taxon>Copelata</taxon>
        <taxon>Oikopleuridae</taxon>
        <taxon>Oikopleura</taxon>
    </lineage>
</organism>
<keyword evidence="2" id="KW-0479">Metal-binding</keyword>
<evidence type="ECO:0000256" key="5">
    <source>
        <dbReference type="ARBA" id="ARBA00022833"/>
    </source>
</evidence>
<keyword evidence="5" id="KW-0862">Zinc</keyword>
<feature type="region of interest" description="Disordered" evidence="8">
    <location>
        <begin position="201"/>
        <end position="266"/>
    </location>
</feature>
<evidence type="ECO:0000256" key="6">
    <source>
        <dbReference type="ARBA" id="ARBA00041098"/>
    </source>
</evidence>
<dbReference type="FunCoup" id="E4WQ78">
    <property type="interactions" value="19"/>
</dbReference>
<evidence type="ECO:0000256" key="4">
    <source>
        <dbReference type="ARBA" id="ARBA00022771"/>
    </source>
</evidence>
<feature type="compositionally biased region" description="Polar residues" evidence="8">
    <location>
        <begin position="126"/>
        <end position="145"/>
    </location>
</feature>
<proteinExistence type="inferred from homology"/>
<dbReference type="InParanoid" id="E4WQ78"/>
<keyword evidence="11" id="KW-1185">Reference proteome</keyword>
<evidence type="ECO:0000259" key="9">
    <source>
        <dbReference type="PROSITE" id="PS52027"/>
    </source>
</evidence>
<dbReference type="Gene3D" id="3.30.160.60">
    <property type="entry name" value="Classic Zinc Finger"/>
    <property type="match status" value="1"/>
</dbReference>